<protein>
    <submittedName>
        <fullName evidence="1">Uncharacterized protein</fullName>
    </submittedName>
</protein>
<gene>
    <name evidence="1" type="ORF">GSOID_T00032216001</name>
</gene>
<dbReference type="AlphaFoldDB" id="E4YS51"/>
<feature type="non-terminal residue" evidence="1">
    <location>
        <position position="1"/>
    </location>
</feature>
<proteinExistence type="predicted"/>
<sequence>EPLLVIEPEMEPGLVSVSTTCIRRESMLT</sequence>
<name>E4YS51_OIKDI</name>
<organism evidence="1">
    <name type="scientific">Oikopleura dioica</name>
    <name type="common">Tunicate</name>
    <dbReference type="NCBI Taxonomy" id="34765"/>
    <lineage>
        <taxon>Eukaryota</taxon>
        <taxon>Metazoa</taxon>
        <taxon>Chordata</taxon>
        <taxon>Tunicata</taxon>
        <taxon>Appendicularia</taxon>
        <taxon>Copelata</taxon>
        <taxon>Oikopleuridae</taxon>
        <taxon>Oikopleura</taxon>
    </lineage>
</organism>
<dbReference type="EMBL" id="FN655177">
    <property type="protein sequence ID" value="CBY43843.1"/>
    <property type="molecule type" value="Genomic_DNA"/>
</dbReference>
<accession>E4YS51</accession>
<reference evidence="1" key="1">
    <citation type="journal article" date="2010" name="Science">
        <title>Plasticity of animal genome architecture unmasked by rapid evolution of a pelagic tunicate.</title>
        <authorList>
            <person name="Denoeud F."/>
            <person name="Henriet S."/>
            <person name="Mungpakdee S."/>
            <person name="Aury J.M."/>
            <person name="Da Silva C."/>
            <person name="Brinkmann H."/>
            <person name="Mikhaleva J."/>
            <person name="Olsen L.C."/>
            <person name="Jubin C."/>
            <person name="Canestro C."/>
            <person name="Bouquet J.M."/>
            <person name="Danks G."/>
            <person name="Poulain J."/>
            <person name="Campsteijn C."/>
            <person name="Adamski M."/>
            <person name="Cross I."/>
            <person name="Yadetie F."/>
            <person name="Muffato M."/>
            <person name="Louis A."/>
            <person name="Butcher S."/>
            <person name="Tsagkogeorga G."/>
            <person name="Konrad A."/>
            <person name="Singh S."/>
            <person name="Jensen M.F."/>
            <person name="Cong E.H."/>
            <person name="Eikeseth-Otteraa H."/>
            <person name="Noel B."/>
            <person name="Anthouard V."/>
            <person name="Porcel B.M."/>
            <person name="Kachouri-Lafond R."/>
            <person name="Nishino A."/>
            <person name="Ugolini M."/>
            <person name="Chourrout P."/>
            <person name="Nishida H."/>
            <person name="Aasland R."/>
            <person name="Huzurbazar S."/>
            <person name="Westhof E."/>
            <person name="Delsuc F."/>
            <person name="Lehrach H."/>
            <person name="Reinhardt R."/>
            <person name="Weissenbach J."/>
            <person name="Roy S.W."/>
            <person name="Artiguenave F."/>
            <person name="Postlethwait J.H."/>
            <person name="Manak J.R."/>
            <person name="Thompson E.M."/>
            <person name="Jaillon O."/>
            <person name="Du Pasquier L."/>
            <person name="Boudinot P."/>
            <person name="Liberles D.A."/>
            <person name="Volff J.N."/>
            <person name="Philippe H."/>
            <person name="Lenhard B."/>
            <person name="Roest Crollius H."/>
            <person name="Wincker P."/>
            <person name="Chourrout D."/>
        </authorList>
    </citation>
    <scope>NUCLEOTIDE SEQUENCE [LARGE SCALE GENOMIC DNA]</scope>
</reference>
<evidence type="ECO:0000313" key="1">
    <source>
        <dbReference type="EMBL" id="CBY43843.1"/>
    </source>
</evidence>
<dbReference type="Proteomes" id="UP000011014">
    <property type="component" value="Unassembled WGS sequence"/>
</dbReference>